<reference evidence="2" key="1">
    <citation type="submission" date="2016-02" db="EMBL/GenBank/DDBJ databases">
        <authorList>
            <person name="Wibberg D."/>
        </authorList>
    </citation>
    <scope>NUCLEOTIDE SEQUENCE [LARGE SCALE GENOMIC DNA]</scope>
</reference>
<dbReference type="InterPro" id="IPR000836">
    <property type="entry name" value="PRTase_dom"/>
</dbReference>
<accession>A0A1C3NTR6</accession>
<dbReference type="SUPFAM" id="SSF53271">
    <property type="entry name" value="PRTase-like"/>
    <property type="match status" value="1"/>
</dbReference>
<gene>
    <name evidence="1" type="ORF">FDG2_0538</name>
</gene>
<dbReference type="Proteomes" id="UP000199013">
    <property type="component" value="Unassembled WGS sequence"/>
</dbReference>
<dbReference type="AlphaFoldDB" id="A0A1C3NTR6"/>
<protein>
    <recommendedName>
        <fullName evidence="3">Phosphoribosyltransferase domain-containing protein</fullName>
    </recommendedName>
</protein>
<dbReference type="CDD" id="cd06223">
    <property type="entry name" value="PRTases_typeI"/>
    <property type="match status" value="1"/>
</dbReference>
<name>A0A1C3NTR6_9ACTN</name>
<dbReference type="EMBL" id="FLUV01000211">
    <property type="protein sequence ID" value="SBW18142.1"/>
    <property type="molecule type" value="Genomic_DNA"/>
</dbReference>
<keyword evidence="2" id="KW-1185">Reference proteome</keyword>
<proteinExistence type="predicted"/>
<organism evidence="1 2">
    <name type="scientific">Candidatus Protofrankia californiensis</name>
    <dbReference type="NCBI Taxonomy" id="1839754"/>
    <lineage>
        <taxon>Bacteria</taxon>
        <taxon>Bacillati</taxon>
        <taxon>Actinomycetota</taxon>
        <taxon>Actinomycetes</taxon>
        <taxon>Frankiales</taxon>
        <taxon>Frankiaceae</taxon>
        <taxon>Protofrankia</taxon>
    </lineage>
</organism>
<dbReference type="Gene3D" id="3.40.50.2020">
    <property type="match status" value="1"/>
</dbReference>
<sequence>MWNRLFRDRRNAGRFLAGLLGDYRGRSDVLVLRLPRGGVPVAYKVARELDAARDVFVVHKLGVPGQDEVAIGTIGHCCARRSSTILTAGLPVDGAHVPESRRLQTPRNGSG</sequence>
<evidence type="ECO:0008006" key="3">
    <source>
        <dbReference type="Google" id="ProtNLM"/>
    </source>
</evidence>
<dbReference type="InterPro" id="IPR029057">
    <property type="entry name" value="PRTase-like"/>
</dbReference>
<evidence type="ECO:0000313" key="2">
    <source>
        <dbReference type="Proteomes" id="UP000199013"/>
    </source>
</evidence>
<evidence type="ECO:0000313" key="1">
    <source>
        <dbReference type="EMBL" id="SBW18142.1"/>
    </source>
</evidence>